<feature type="transmembrane region" description="Helical" evidence="6">
    <location>
        <begin position="350"/>
        <end position="375"/>
    </location>
</feature>
<feature type="transmembrane region" description="Helical" evidence="6">
    <location>
        <begin position="74"/>
        <end position="96"/>
    </location>
</feature>
<evidence type="ECO:0000256" key="1">
    <source>
        <dbReference type="ARBA" id="ARBA00004127"/>
    </source>
</evidence>
<dbReference type="CDD" id="cd06174">
    <property type="entry name" value="MFS"/>
    <property type="match status" value="1"/>
</dbReference>
<evidence type="ECO:0000256" key="4">
    <source>
        <dbReference type="ARBA" id="ARBA00022989"/>
    </source>
</evidence>
<evidence type="ECO:0000256" key="2">
    <source>
        <dbReference type="ARBA" id="ARBA00009598"/>
    </source>
</evidence>
<dbReference type="Gene3D" id="1.20.1250.20">
    <property type="entry name" value="MFS general substrate transporter like domains"/>
    <property type="match status" value="2"/>
</dbReference>
<dbReference type="SUPFAM" id="SSF103473">
    <property type="entry name" value="MFS general substrate transporter"/>
    <property type="match status" value="1"/>
</dbReference>
<evidence type="ECO:0000256" key="5">
    <source>
        <dbReference type="ARBA" id="ARBA00023136"/>
    </source>
</evidence>
<dbReference type="InterPro" id="IPR036259">
    <property type="entry name" value="MFS_trans_sf"/>
</dbReference>
<feature type="transmembrane region" description="Helical" evidence="6">
    <location>
        <begin position="387"/>
        <end position="410"/>
    </location>
</feature>
<gene>
    <name evidence="8" type="ORF">M9Y10_000102</name>
</gene>
<comment type="caution">
    <text evidence="8">The sequence shown here is derived from an EMBL/GenBank/DDBJ whole genome shotgun (WGS) entry which is preliminary data.</text>
</comment>
<evidence type="ECO:0000259" key="7">
    <source>
        <dbReference type="PROSITE" id="PS50850"/>
    </source>
</evidence>
<feature type="transmembrane region" description="Helical" evidence="6">
    <location>
        <begin position="36"/>
        <end position="54"/>
    </location>
</feature>
<organism evidence="8 9">
    <name type="scientific">Tritrichomonas musculus</name>
    <dbReference type="NCBI Taxonomy" id="1915356"/>
    <lineage>
        <taxon>Eukaryota</taxon>
        <taxon>Metamonada</taxon>
        <taxon>Parabasalia</taxon>
        <taxon>Tritrichomonadida</taxon>
        <taxon>Tritrichomonadidae</taxon>
        <taxon>Tritrichomonas</taxon>
    </lineage>
</organism>
<sequence>MQYPTDSLLSLTDNPDYVSTKTDSPQKKSHFQIKRILIFIMISIVDMIVFFQRACPTVVTDELANAYDVQVSQLGVFTSMFYIPYSLLQPFAGLLADVMEPSFIIGCSTIISSIGAIICGLSQSLFVGCIGRIIVGTGCGLIYSPCNRIIMNWFPLQHYSKMLGVFLFIAGLGNFLAQTPLTLLASLIGWRWCFLSISFVAIFLAIIMLCFVRGNPVAYGYPPVNDNVTANVSDYSIREKASHLVKNLKTIISNSNFWLIAIYVFFGNGAFYNITGIWGGPYLKETLGYDSVKASNALLGLSLGANFGSLLNPYVLDFTCRSKKWTCFIESLISIFCCIPFGFFPEKLNFFTVIFLLTVFAITIAGVGTISYPYCVEFFHPSSRASALGCLNCFAFLSLIIFMPLTGRILQHFGTLPDNPDLHHPDGFRYGLWLFNIAGLSIGAILLLFVRNPKKSEKNIDTISTYDSVN</sequence>
<feature type="transmembrane region" description="Helical" evidence="6">
    <location>
        <begin position="256"/>
        <end position="274"/>
    </location>
</feature>
<keyword evidence="9" id="KW-1185">Reference proteome</keyword>
<accession>A0ABR2L4A5</accession>
<keyword evidence="3 6" id="KW-0812">Transmembrane</keyword>
<protein>
    <recommendedName>
        <fullName evidence="7">Major facilitator superfamily (MFS) profile domain-containing protein</fullName>
    </recommendedName>
</protein>
<keyword evidence="4 6" id="KW-1133">Transmembrane helix</keyword>
<comment type="similarity">
    <text evidence="2">Belongs to the major facilitator superfamily. Organophosphate:Pi antiporter (OPA) (TC 2.A.1.4) family.</text>
</comment>
<feature type="transmembrane region" description="Helical" evidence="6">
    <location>
        <begin position="327"/>
        <end position="344"/>
    </location>
</feature>
<dbReference type="InterPro" id="IPR020846">
    <property type="entry name" value="MFS_dom"/>
</dbReference>
<dbReference type="InterPro" id="IPR000849">
    <property type="entry name" value="Sugar_P_transporter"/>
</dbReference>
<dbReference type="Proteomes" id="UP001470230">
    <property type="component" value="Unassembled WGS sequence"/>
</dbReference>
<dbReference type="PANTHER" id="PTHR43826:SF3">
    <property type="entry name" value="GLUCOSE-6-PHOSPHATE EXCHANGER SLC37A4"/>
    <property type="match status" value="1"/>
</dbReference>
<evidence type="ECO:0000313" key="8">
    <source>
        <dbReference type="EMBL" id="KAK8897873.1"/>
    </source>
</evidence>
<dbReference type="Pfam" id="PF07690">
    <property type="entry name" value="MFS_1"/>
    <property type="match status" value="1"/>
</dbReference>
<feature type="transmembrane region" description="Helical" evidence="6">
    <location>
        <begin position="103"/>
        <end position="124"/>
    </location>
</feature>
<feature type="domain" description="Major facilitator superfamily (MFS) profile" evidence="7">
    <location>
        <begin position="38"/>
        <end position="455"/>
    </location>
</feature>
<feature type="transmembrane region" description="Helical" evidence="6">
    <location>
        <begin position="162"/>
        <end position="183"/>
    </location>
</feature>
<reference evidence="8 9" key="1">
    <citation type="submission" date="2024-04" db="EMBL/GenBank/DDBJ databases">
        <title>Tritrichomonas musculus Genome.</title>
        <authorList>
            <person name="Alves-Ferreira E."/>
            <person name="Grigg M."/>
            <person name="Lorenzi H."/>
            <person name="Galac M."/>
        </authorList>
    </citation>
    <scope>NUCLEOTIDE SEQUENCE [LARGE SCALE GENOMIC DNA]</scope>
    <source>
        <strain evidence="8 9">EAF2021</strain>
    </source>
</reference>
<proteinExistence type="inferred from homology"/>
<comment type="subcellular location">
    <subcellularLocation>
        <location evidence="1">Endomembrane system</location>
        <topology evidence="1">Multi-pass membrane protein</topology>
    </subcellularLocation>
</comment>
<dbReference type="InterPro" id="IPR051337">
    <property type="entry name" value="OPA_Antiporter"/>
</dbReference>
<evidence type="ECO:0000256" key="6">
    <source>
        <dbReference type="SAM" id="Phobius"/>
    </source>
</evidence>
<dbReference type="EMBL" id="JAPFFF010000001">
    <property type="protein sequence ID" value="KAK8897873.1"/>
    <property type="molecule type" value="Genomic_DNA"/>
</dbReference>
<feature type="transmembrane region" description="Helical" evidence="6">
    <location>
        <begin position="130"/>
        <end position="150"/>
    </location>
</feature>
<dbReference type="PANTHER" id="PTHR43826">
    <property type="entry name" value="GLUCOSE-6-PHOSPHATE EXCHANGER SLC37A4"/>
    <property type="match status" value="1"/>
</dbReference>
<dbReference type="InterPro" id="IPR011701">
    <property type="entry name" value="MFS"/>
</dbReference>
<dbReference type="PIRSF" id="PIRSF002808">
    <property type="entry name" value="Hexose_phosphate_transp"/>
    <property type="match status" value="1"/>
</dbReference>
<evidence type="ECO:0000313" key="9">
    <source>
        <dbReference type="Proteomes" id="UP001470230"/>
    </source>
</evidence>
<name>A0ABR2L4A5_9EUKA</name>
<feature type="transmembrane region" description="Helical" evidence="6">
    <location>
        <begin position="189"/>
        <end position="212"/>
    </location>
</feature>
<keyword evidence="5 6" id="KW-0472">Membrane</keyword>
<feature type="transmembrane region" description="Helical" evidence="6">
    <location>
        <begin position="430"/>
        <end position="450"/>
    </location>
</feature>
<dbReference type="PROSITE" id="PS50850">
    <property type="entry name" value="MFS"/>
    <property type="match status" value="1"/>
</dbReference>
<feature type="transmembrane region" description="Helical" evidence="6">
    <location>
        <begin position="294"/>
        <end position="315"/>
    </location>
</feature>
<evidence type="ECO:0000256" key="3">
    <source>
        <dbReference type="ARBA" id="ARBA00022692"/>
    </source>
</evidence>